<evidence type="ECO:0000313" key="10">
    <source>
        <dbReference type="Proteomes" id="UP000081671"/>
    </source>
</evidence>
<dbReference type="Pfam" id="PF17779">
    <property type="entry name" value="WHD_NOD2"/>
    <property type="match status" value="1"/>
</dbReference>
<gene>
    <name evidence="11" type="primary">Nlrp4</name>
</gene>
<keyword evidence="6" id="KW-0395">Inflammatory response</keyword>
<dbReference type="Pfam" id="PF17776">
    <property type="entry name" value="NLRC4_HD2"/>
    <property type="match status" value="1"/>
</dbReference>
<dbReference type="InterPro" id="IPR032675">
    <property type="entry name" value="LRR_dom_sf"/>
</dbReference>
<dbReference type="FunCoup" id="A0A1S3GMD0">
    <property type="interactions" value="219"/>
</dbReference>
<dbReference type="InterPro" id="IPR027417">
    <property type="entry name" value="P-loop_NTPase"/>
</dbReference>
<dbReference type="GeneID" id="105999486"/>
<evidence type="ECO:0000256" key="7">
    <source>
        <dbReference type="ARBA" id="ARBA00059788"/>
    </source>
</evidence>
<dbReference type="Gene3D" id="3.80.10.10">
    <property type="entry name" value="Ribonuclease Inhibitor"/>
    <property type="match status" value="3"/>
</dbReference>
<dbReference type="RefSeq" id="XP_012889971.1">
    <property type="nucleotide sequence ID" value="XM_013034517.1"/>
</dbReference>
<dbReference type="InterPro" id="IPR041075">
    <property type="entry name" value="NOD1/2_WH"/>
</dbReference>
<dbReference type="InterPro" id="IPR004020">
    <property type="entry name" value="DAPIN"/>
</dbReference>
<dbReference type="Pfam" id="PF13516">
    <property type="entry name" value="LRR_6"/>
    <property type="match status" value="2"/>
</dbReference>
<dbReference type="GO" id="GO:0050727">
    <property type="term" value="P:regulation of inflammatory response"/>
    <property type="evidence" value="ECO:0007669"/>
    <property type="project" value="TreeGrafter"/>
</dbReference>
<dbReference type="Pfam" id="PF02758">
    <property type="entry name" value="PYRIN"/>
    <property type="match status" value="1"/>
</dbReference>
<comment type="function">
    <text evidence="7">May be involved in inflammation and recognition of cytosolic pathogen-associated molecular patterns (PAMPs) not intercepted by membrane-bound receptors.</text>
</comment>
<evidence type="ECO:0000256" key="2">
    <source>
        <dbReference type="ARBA" id="ARBA00022614"/>
    </source>
</evidence>
<dbReference type="KEGG" id="dord:105999486"/>
<evidence type="ECO:0000313" key="11">
    <source>
        <dbReference type="RefSeq" id="XP_012889971.1"/>
    </source>
</evidence>
<evidence type="ECO:0000256" key="4">
    <source>
        <dbReference type="ARBA" id="ARBA00022741"/>
    </source>
</evidence>
<dbReference type="InParanoid" id="A0A1S3GMD0"/>
<dbReference type="InterPro" id="IPR041267">
    <property type="entry name" value="NLRP_HD2"/>
</dbReference>
<dbReference type="SUPFAM" id="SSF52047">
    <property type="entry name" value="RNI-like"/>
    <property type="match status" value="1"/>
</dbReference>
<dbReference type="PROSITE" id="PS50837">
    <property type="entry name" value="NACHT"/>
    <property type="match status" value="1"/>
</dbReference>
<dbReference type="OrthoDB" id="120976at2759"/>
<keyword evidence="4" id="KW-0547">Nucleotide-binding</keyword>
<dbReference type="FunFam" id="1.10.533.10:FF:000056">
    <property type="entry name" value="NACHT, LRR and PYD domains-containing protein 14"/>
    <property type="match status" value="1"/>
</dbReference>
<keyword evidence="5" id="KW-0067">ATP-binding</keyword>
<dbReference type="SUPFAM" id="SSF47986">
    <property type="entry name" value="DEATH domain"/>
    <property type="match status" value="1"/>
</dbReference>
<name>A0A1S3GMD0_DIPOR</name>
<feature type="domain" description="Pyrin" evidence="8">
    <location>
        <begin position="1"/>
        <end position="95"/>
    </location>
</feature>
<dbReference type="Gene3D" id="3.40.50.300">
    <property type="entry name" value="P-loop containing nucleotide triphosphate hydrolases"/>
    <property type="match status" value="1"/>
</dbReference>
<dbReference type="GO" id="GO:0005524">
    <property type="term" value="F:ATP binding"/>
    <property type="evidence" value="ECO:0007669"/>
    <property type="project" value="UniProtKB-KW"/>
</dbReference>
<feature type="domain" description="NACHT" evidence="9">
    <location>
        <begin position="149"/>
        <end position="353"/>
    </location>
</feature>
<dbReference type="Gene3D" id="1.10.533.10">
    <property type="entry name" value="Death Domain, Fas"/>
    <property type="match status" value="1"/>
</dbReference>
<dbReference type="CTD" id="147945"/>
<dbReference type="InterPro" id="IPR011029">
    <property type="entry name" value="DEATH-like_dom_sf"/>
</dbReference>
<evidence type="ECO:0000256" key="1">
    <source>
        <dbReference type="ARBA" id="ARBA00008665"/>
    </source>
</evidence>
<keyword evidence="3" id="KW-0677">Repeat</keyword>
<dbReference type="GO" id="GO:0005737">
    <property type="term" value="C:cytoplasm"/>
    <property type="evidence" value="ECO:0007669"/>
    <property type="project" value="TreeGrafter"/>
</dbReference>
<evidence type="ECO:0000256" key="5">
    <source>
        <dbReference type="ARBA" id="ARBA00022840"/>
    </source>
</evidence>
<keyword evidence="2" id="KW-0433">Leucine-rich repeat</keyword>
<dbReference type="Proteomes" id="UP000081671">
    <property type="component" value="Unplaced"/>
</dbReference>
<sequence>MASSFFSDFGLMWYLEELSRKELVKFKELLKQEAEELGLKQIPWSEVKRASKEGLANLLTKHYDGPQAWAVTGRVFLKINRKDLCVKALRESTGHTRKYRAHVKEKFSDMWRRNTITDVAEFFHQKITQEERQYLELFLRPEATEKQSYTVVLQGVQRIGKTMLLMKIILAWSDGIIGQDRFSYIFYFCCGELKKLPATSLAELISREWHEPSVPGIEITAQPERLLFIIDSFEKLKCDLNQSESELCSDWEEQQPVPVLVSSLLRKKMFPESSLIIATTPNLSQELEKNLKDVQVRVMMGFDDYSKKLYFSSILPNWGQAVQAFNAVQENKRLSMLCEMPLLCWLVCTCLKQEMERGQEPAEVCRCTTTLYTSFILHAFTPRGAHGPSPQGRGQLQGLCALAAEGMWTNTFVFPEDMLGRNGIATSDIATLLDTKILLKEHADCYSFLHLSVQEFCAALFHVLKNPSEHHHPAVDSVDVLLMTYLDRTKKNWIFLGCFLMGLLHENEQRKLDAFFGFQPSQEVKQLCHQSLRRVNENEDLQSQVDFSKLSYCLFEMQNDDFVREVMEPIKKVNCLILDNTDLIIFSYCLKFCRSLRKLSLCIENIWAKQPHRPVLDSSLVCWDQICSVFRRNEYLFDLKMKDSILNESACIALYSHLREPHCLLQSLKMKGVVLNGEMRLFFDIFIQNPNIRYLSISSMKLSCEDVFLLCEALDHPTCNIESLNLEDCSLTADHCDAMAWVLTHNKKLRQLNLTCNYLDTGVGRLCAALSCPEAVLDFLELACCYVSQQCCPALSEMLVRNSTLRHLDLSLNILKDEGLEILCEALQLPYCSLRSLCITECGFSTHGCQYLVPVLMYNQNLRHLQIGVNALGDAGVKLLCEALVYPHCRIQTLGLQGCGLTSACCGDLWNVLTHSKTLEGLNLSSNSLDYSGIALLCKALQHPQCSLKVLWMGKGDLDEESWALLRTVEERDPELHIVSA</sequence>
<organism evidence="10 11">
    <name type="scientific">Dipodomys ordii</name>
    <name type="common">Ord's kangaroo rat</name>
    <dbReference type="NCBI Taxonomy" id="10020"/>
    <lineage>
        <taxon>Eukaryota</taxon>
        <taxon>Metazoa</taxon>
        <taxon>Chordata</taxon>
        <taxon>Craniata</taxon>
        <taxon>Vertebrata</taxon>
        <taxon>Euteleostomi</taxon>
        <taxon>Mammalia</taxon>
        <taxon>Eutheria</taxon>
        <taxon>Euarchontoglires</taxon>
        <taxon>Glires</taxon>
        <taxon>Rodentia</taxon>
        <taxon>Castorimorpha</taxon>
        <taxon>Heteromyidae</taxon>
        <taxon>Dipodomyinae</taxon>
        <taxon>Dipodomys</taxon>
    </lineage>
</organism>
<evidence type="ECO:0000256" key="3">
    <source>
        <dbReference type="ARBA" id="ARBA00022737"/>
    </source>
</evidence>
<dbReference type="PANTHER" id="PTHR45690">
    <property type="entry name" value="NACHT, LRR AND PYD DOMAINS-CONTAINING PROTEIN 12"/>
    <property type="match status" value="1"/>
</dbReference>
<comment type="similarity">
    <text evidence="1">Belongs to the NLRP family.</text>
</comment>
<reference evidence="11" key="1">
    <citation type="submission" date="2025-08" db="UniProtKB">
        <authorList>
            <consortium name="RefSeq"/>
        </authorList>
    </citation>
    <scope>IDENTIFICATION</scope>
    <source>
        <tissue evidence="11">Kidney</tissue>
    </source>
</reference>
<evidence type="ECO:0000256" key="6">
    <source>
        <dbReference type="ARBA" id="ARBA00023198"/>
    </source>
</evidence>
<dbReference type="InterPro" id="IPR007111">
    <property type="entry name" value="NACHT_NTPase"/>
</dbReference>
<dbReference type="SMART" id="SM01289">
    <property type="entry name" value="PYRIN"/>
    <property type="match status" value="1"/>
</dbReference>
<dbReference type="SMART" id="SM00368">
    <property type="entry name" value="LRR_RI"/>
    <property type="match status" value="8"/>
</dbReference>
<dbReference type="InterPro" id="IPR001611">
    <property type="entry name" value="Leu-rich_rpt"/>
</dbReference>
<protein>
    <submittedName>
        <fullName evidence="11">NACHT, LRR and PYD domains-containing protein 4</fullName>
    </submittedName>
</protein>
<dbReference type="Pfam" id="PF05729">
    <property type="entry name" value="NACHT"/>
    <property type="match status" value="1"/>
</dbReference>
<dbReference type="CDD" id="cd08320">
    <property type="entry name" value="Pyrin_NALPs"/>
    <property type="match status" value="1"/>
</dbReference>
<dbReference type="PROSITE" id="PS50824">
    <property type="entry name" value="DAPIN"/>
    <property type="match status" value="1"/>
</dbReference>
<dbReference type="FunFam" id="3.40.50.300:FF:000442">
    <property type="entry name" value="NACHT, LRR and PYD domains-containing protein 3"/>
    <property type="match status" value="1"/>
</dbReference>
<evidence type="ECO:0000259" key="8">
    <source>
        <dbReference type="PROSITE" id="PS50824"/>
    </source>
</evidence>
<keyword evidence="10" id="KW-1185">Reference proteome</keyword>
<proteinExistence type="inferred from homology"/>
<dbReference type="InterPro" id="IPR050637">
    <property type="entry name" value="NLRP_innate_immun_reg"/>
</dbReference>
<dbReference type="AlphaFoldDB" id="A0A1S3GMD0"/>
<accession>A0A1S3GMD0</accession>
<dbReference type="PANTHER" id="PTHR45690:SF6">
    <property type="entry name" value="NACHT, LRR AND PYD DOMAINS-CONTAINING PROTEIN 4"/>
    <property type="match status" value="1"/>
</dbReference>
<dbReference type="GO" id="GO:0006954">
    <property type="term" value="P:inflammatory response"/>
    <property type="evidence" value="ECO:0007669"/>
    <property type="project" value="UniProtKB-KW"/>
</dbReference>
<evidence type="ECO:0000259" key="9">
    <source>
        <dbReference type="PROSITE" id="PS50837"/>
    </source>
</evidence>